<dbReference type="InterPro" id="IPR003838">
    <property type="entry name" value="ABC3_permease_C"/>
</dbReference>
<evidence type="ECO:0000256" key="6">
    <source>
        <dbReference type="ARBA" id="ARBA00038076"/>
    </source>
</evidence>
<dbReference type="Pfam" id="PF12704">
    <property type="entry name" value="MacB_PCD"/>
    <property type="match status" value="1"/>
</dbReference>
<evidence type="ECO:0000256" key="3">
    <source>
        <dbReference type="ARBA" id="ARBA00022692"/>
    </source>
</evidence>
<feature type="transmembrane region" description="Helical" evidence="7">
    <location>
        <begin position="285"/>
        <end position="310"/>
    </location>
</feature>
<feature type="transmembrane region" description="Helical" evidence="7">
    <location>
        <begin position="370"/>
        <end position="392"/>
    </location>
</feature>
<dbReference type="PANTHER" id="PTHR30572:SF4">
    <property type="entry name" value="ABC TRANSPORTER PERMEASE YTRF"/>
    <property type="match status" value="1"/>
</dbReference>
<evidence type="ECO:0000256" key="4">
    <source>
        <dbReference type="ARBA" id="ARBA00022989"/>
    </source>
</evidence>
<dbReference type="InterPro" id="IPR025857">
    <property type="entry name" value="MacB_PCD"/>
</dbReference>
<evidence type="ECO:0000256" key="5">
    <source>
        <dbReference type="ARBA" id="ARBA00023136"/>
    </source>
</evidence>
<evidence type="ECO:0000313" key="10">
    <source>
        <dbReference type="EMBL" id="MBA8931656.1"/>
    </source>
</evidence>
<dbReference type="InterPro" id="IPR050250">
    <property type="entry name" value="Macrolide_Exporter_MacB"/>
</dbReference>
<accession>A0ABR6BYH0</accession>
<dbReference type="RefSeq" id="WP_182840418.1">
    <property type="nucleotide sequence ID" value="NZ_BAAABQ010000052.1"/>
</dbReference>
<comment type="caution">
    <text evidence="10">The sequence shown here is derived from an EMBL/GenBank/DDBJ whole genome shotgun (WGS) entry which is preliminary data.</text>
</comment>
<evidence type="ECO:0000259" key="8">
    <source>
        <dbReference type="Pfam" id="PF02687"/>
    </source>
</evidence>
<proteinExistence type="inferred from homology"/>
<dbReference type="Proteomes" id="UP000517916">
    <property type="component" value="Unassembled WGS sequence"/>
</dbReference>
<keyword evidence="3 7" id="KW-0812">Transmembrane</keyword>
<evidence type="ECO:0000313" key="11">
    <source>
        <dbReference type="Proteomes" id="UP000517916"/>
    </source>
</evidence>
<dbReference type="EMBL" id="JACJID010000009">
    <property type="protein sequence ID" value="MBA8931656.1"/>
    <property type="molecule type" value="Genomic_DNA"/>
</dbReference>
<comment type="subcellular location">
    <subcellularLocation>
        <location evidence="1">Cell membrane</location>
        <topology evidence="1">Multi-pass membrane protein</topology>
    </subcellularLocation>
</comment>
<dbReference type="PANTHER" id="PTHR30572">
    <property type="entry name" value="MEMBRANE COMPONENT OF TRANSPORTER-RELATED"/>
    <property type="match status" value="1"/>
</dbReference>
<feature type="domain" description="MacB-like periplasmic core" evidence="9">
    <location>
        <begin position="21"/>
        <end position="248"/>
    </location>
</feature>
<name>A0ABR6BYH0_9PSEU</name>
<dbReference type="Pfam" id="PF02687">
    <property type="entry name" value="FtsX"/>
    <property type="match status" value="1"/>
</dbReference>
<evidence type="ECO:0000259" key="9">
    <source>
        <dbReference type="Pfam" id="PF12704"/>
    </source>
</evidence>
<sequence>MSWMETLRTSFDAIRSHRLRSGLTMLGILIGIAAVILTVGLGEGAQQQVASAINSLGTNLLVVSPGSTTTGGVRGGQGSSSALTVSDATALSSKVAAPDIAAVAPTTSRSTALTAGSTNWTTSVVGTTPAWQSVRARTLSEGRFLTEQDLTSDAAVTVLAATTAQELFGGADPVGRTVAIGSTPFTVVGVLASAGNSAAQNEDDQAVVPISTAADRLFGGSTRTSVQSIYLEATSSDTLSAAYQEANQLLLNLHHVTDPAAADFTIASQQSLLSTATSVSKTLTILLGGVAALSLLVGGIGVMNIMLVSVTERIREIGLRKALGASPVVIRRQFLVEASVLGLAGGLLGAALGVIGALTLPQLISSTITISPTATAAAILTSIAIGLAFGVYPASRAARLAPIDALRSE</sequence>
<protein>
    <submittedName>
        <fullName evidence="10">ABC transport system permease protein</fullName>
    </submittedName>
</protein>
<evidence type="ECO:0000256" key="2">
    <source>
        <dbReference type="ARBA" id="ARBA00022475"/>
    </source>
</evidence>
<feature type="domain" description="ABC3 transporter permease C-terminal" evidence="8">
    <location>
        <begin position="290"/>
        <end position="401"/>
    </location>
</feature>
<feature type="transmembrane region" description="Helical" evidence="7">
    <location>
        <begin position="340"/>
        <end position="364"/>
    </location>
</feature>
<comment type="similarity">
    <text evidence="6">Belongs to the ABC-4 integral membrane protein family.</text>
</comment>
<reference evidence="10 11" key="1">
    <citation type="submission" date="2020-08" db="EMBL/GenBank/DDBJ databases">
        <title>Genomic Encyclopedia of Archaeal and Bacterial Type Strains, Phase II (KMG-II): from individual species to whole genera.</title>
        <authorList>
            <person name="Goeker M."/>
        </authorList>
    </citation>
    <scope>NUCLEOTIDE SEQUENCE [LARGE SCALE GENOMIC DNA]</scope>
    <source>
        <strain evidence="10 11">DSM 43850</strain>
    </source>
</reference>
<keyword evidence="4 7" id="KW-1133">Transmembrane helix</keyword>
<keyword evidence="2" id="KW-1003">Cell membrane</keyword>
<keyword evidence="5 7" id="KW-0472">Membrane</keyword>
<organism evidence="10 11">
    <name type="scientific">Kutzneria viridogrisea</name>
    <dbReference type="NCBI Taxonomy" id="47990"/>
    <lineage>
        <taxon>Bacteria</taxon>
        <taxon>Bacillati</taxon>
        <taxon>Actinomycetota</taxon>
        <taxon>Actinomycetes</taxon>
        <taxon>Pseudonocardiales</taxon>
        <taxon>Pseudonocardiaceae</taxon>
        <taxon>Kutzneria</taxon>
    </lineage>
</organism>
<keyword evidence="11" id="KW-1185">Reference proteome</keyword>
<evidence type="ECO:0000256" key="1">
    <source>
        <dbReference type="ARBA" id="ARBA00004651"/>
    </source>
</evidence>
<evidence type="ECO:0000256" key="7">
    <source>
        <dbReference type="SAM" id="Phobius"/>
    </source>
</evidence>
<gene>
    <name evidence="10" type="ORF">BC739_008908</name>
</gene>
<feature type="transmembrane region" description="Helical" evidence="7">
    <location>
        <begin position="21"/>
        <end position="41"/>
    </location>
</feature>